<dbReference type="RefSeq" id="WP_334657432.1">
    <property type="nucleotide sequence ID" value="NZ_JARULZ010000001.1"/>
</dbReference>
<comment type="caution">
    <text evidence="3">The sequence shown here is derived from an EMBL/GenBank/DDBJ whole genome shotgun (WGS) entry which is preliminary data.</text>
</comment>
<reference evidence="3" key="1">
    <citation type="submission" date="2023-04" db="EMBL/GenBank/DDBJ databases">
        <title>Genomic diversity of scab-causing Streptomyces spp. in the province of Quebec, Canada.</title>
        <authorList>
            <person name="Biessy A."/>
            <person name="Cadieux M."/>
            <person name="Ciotola M."/>
            <person name="Filion M."/>
        </authorList>
    </citation>
    <scope>NUCLEOTIDE SEQUENCE</scope>
    <source>
        <strain evidence="3">B21-115</strain>
    </source>
</reference>
<dbReference type="SUPFAM" id="SSF53474">
    <property type="entry name" value="alpha/beta-Hydrolases"/>
    <property type="match status" value="1"/>
</dbReference>
<dbReference type="Gene3D" id="3.40.50.300">
    <property type="entry name" value="P-loop containing nucleotide triphosphate hydrolases"/>
    <property type="match status" value="1"/>
</dbReference>
<gene>
    <name evidence="3" type="ORF">QBA35_00785</name>
</gene>
<dbReference type="InterPro" id="IPR027417">
    <property type="entry name" value="P-loop_NTPase"/>
</dbReference>
<proteinExistence type="predicted"/>
<dbReference type="Pfam" id="PF00931">
    <property type="entry name" value="NB-ARC"/>
    <property type="match status" value="1"/>
</dbReference>
<dbReference type="InterPro" id="IPR029058">
    <property type="entry name" value="AB_hydrolase_fold"/>
</dbReference>
<organism evidence="3 4">
    <name type="scientific">Streptomyces bottropensis</name>
    <dbReference type="NCBI Taxonomy" id="42235"/>
    <lineage>
        <taxon>Bacteria</taxon>
        <taxon>Bacillati</taxon>
        <taxon>Actinomycetota</taxon>
        <taxon>Actinomycetes</taxon>
        <taxon>Kitasatosporales</taxon>
        <taxon>Streptomycetaceae</taxon>
        <taxon>Streptomyces</taxon>
    </lineage>
</organism>
<evidence type="ECO:0000313" key="4">
    <source>
        <dbReference type="Proteomes" id="UP001310290"/>
    </source>
</evidence>
<keyword evidence="4" id="KW-1185">Reference proteome</keyword>
<dbReference type="EMBL" id="JARULZ010000001">
    <property type="protein sequence ID" value="MEH0631935.1"/>
    <property type="molecule type" value="Genomic_DNA"/>
</dbReference>
<feature type="domain" description="NB-ARC" evidence="2">
    <location>
        <begin position="310"/>
        <end position="471"/>
    </location>
</feature>
<dbReference type="InterPro" id="IPR002182">
    <property type="entry name" value="NB-ARC"/>
</dbReference>
<evidence type="ECO:0000259" key="2">
    <source>
        <dbReference type="Pfam" id="PF00931"/>
    </source>
</evidence>
<accession>A0ABU8AE22</accession>
<dbReference type="SUPFAM" id="SSF52540">
    <property type="entry name" value="P-loop containing nucleoside triphosphate hydrolases"/>
    <property type="match status" value="1"/>
</dbReference>
<protein>
    <submittedName>
        <fullName evidence="3">NB-ARC domain-containing protein</fullName>
    </submittedName>
</protein>
<sequence>MTTADGQVGVVFVHGFLSSPRVWSDVEKLIRQDTQLDFVTPLLFRYSSPRFRIHPLRTVPTFEVIADKLAGFIEVEAAAFPRLVLVTHSQGGLIVQRYLHRTLSDAEGPRLRRIRQIVMFACPSAGSQLALSLRRSGLFGWTPQEPQLRPLNSAVTEALRTVVNRVVHAGEAGPACWPIPITAYAGEEDGVVPPASAHTVFPDRRVVSGDHRTLIRPKSEEDGRFQHLRANLLAVRDGSGGVPSDTVPADAPAPDGPPRWAPGAPHAPAARHRSLTSWDRYVLIEPEELIHVDKVIDDVTAAIEDPRGTAASAVAVHGEGGLGKTAITHAAVQRVTKGDSFTHVVWASARNARFSAANASEASVNSMYWHDLLRIIAQQVDCELSTAQALWEGELRDHIERRLTDARVLVVVDNLEYVDAADEVIEQLRSLGFRRPHRIVATTRLKSSGNDMGVRNIAIHPLGERESSNLVRLTARDSGSDLADARDEELDSIYGITEGNPFLTKLITRRYAVSGLPLPRIIDELRQVTGELGSAVKAWLFEQSLEELARRSSRKEARRLLFSFCANGRGGAMSYEELLEESVRPDDVNRFNTLITSACRLGLVRASGRDRRYSIHSLLYEHTCPQIGCGKSV</sequence>
<evidence type="ECO:0000256" key="1">
    <source>
        <dbReference type="SAM" id="MobiDB-lite"/>
    </source>
</evidence>
<dbReference type="PANTHER" id="PTHR37946:SF1">
    <property type="entry name" value="SLL1969 PROTEIN"/>
    <property type="match status" value="1"/>
</dbReference>
<dbReference type="PANTHER" id="PTHR37946">
    <property type="entry name" value="SLL1969 PROTEIN"/>
    <property type="match status" value="1"/>
</dbReference>
<feature type="region of interest" description="Disordered" evidence="1">
    <location>
        <begin position="236"/>
        <end position="258"/>
    </location>
</feature>
<dbReference type="Gene3D" id="3.40.50.1820">
    <property type="entry name" value="alpha/beta hydrolase"/>
    <property type="match status" value="1"/>
</dbReference>
<evidence type="ECO:0000313" key="3">
    <source>
        <dbReference type="EMBL" id="MEH0631935.1"/>
    </source>
</evidence>
<dbReference type="Proteomes" id="UP001310290">
    <property type="component" value="Unassembled WGS sequence"/>
</dbReference>
<name>A0ABU8AE22_9ACTN</name>